<sequence length="66" mass="7402">MLQHLPVSRLLVAILDFKRKSGVEPKLNDYSGMVDILRLLGKVSDSEHPTPEEESVTVDKKKPTKS</sequence>
<dbReference type="GO" id="GO:0016740">
    <property type="term" value="F:transferase activity"/>
    <property type="evidence" value="ECO:0007669"/>
    <property type="project" value="UniProtKB-KW"/>
</dbReference>
<organism evidence="2 3">
    <name type="scientific">Musa troglodytarum</name>
    <name type="common">fe'i banana</name>
    <dbReference type="NCBI Taxonomy" id="320322"/>
    <lineage>
        <taxon>Eukaryota</taxon>
        <taxon>Viridiplantae</taxon>
        <taxon>Streptophyta</taxon>
        <taxon>Embryophyta</taxon>
        <taxon>Tracheophyta</taxon>
        <taxon>Spermatophyta</taxon>
        <taxon>Magnoliopsida</taxon>
        <taxon>Liliopsida</taxon>
        <taxon>Zingiberales</taxon>
        <taxon>Musaceae</taxon>
        <taxon>Musa</taxon>
    </lineage>
</organism>
<feature type="region of interest" description="Disordered" evidence="1">
    <location>
        <begin position="43"/>
        <end position="66"/>
    </location>
</feature>
<dbReference type="EMBL" id="CP097510">
    <property type="protein sequence ID" value="URE23795.1"/>
    <property type="molecule type" value="Genomic_DNA"/>
</dbReference>
<dbReference type="AlphaFoldDB" id="A0A9E7KQM5"/>
<reference evidence="2" key="1">
    <citation type="submission" date="2022-05" db="EMBL/GenBank/DDBJ databases">
        <title>The Musa troglodytarum L. genome provides insights into the mechanism of non-climacteric behaviour and enrichment of carotenoids.</title>
        <authorList>
            <person name="Wang J."/>
        </authorList>
    </citation>
    <scope>NUCLEOTIDE SEQUENCE</scope>
    <source>
        <tissue evidence="2">Leaf</tissue>
    </source>
</reference>
<accession>A0A9E7KQM5</accession>
<proteinExistence type="predicted"/>
<gene>
    <name evidence="2" type="ORF">MUK42_16400</name>
</gene>
<keyword evidence="3" id="KW-1185">Reference proteome</keyword>
<dbReference type="OrthoDB" id="6474464at2759"/>
<name>A0A9E7KQM5_9LILI</name>
<evidence type="ECO:0000256" key="1">
    <source>
        <dbReference type="SAM" id="MobiDB-lite"/>
    </source>
</evidence>
<evidence type="ECO:0000313" key="2">
    <source>
        <dbReference type="EMBL" id="URE23795.1"/>
    </source>
</evidence>
<dbReference type="Proteomes" id="UP001055439">
    <property type="component" value="Chromosome 8"/>
</dbReference>
<keyword evidence="2" id="KW-0808">Transferase</keyword>
<feature type="compositionally biased region" description="Basic and acidic residues" evidence="1">
    <location>
        <begin position="44"/>
        <end position="66"/>
    </location>
</feature>
<protein>
    <submittedName>
        <fullName evidence="2">Glycosyl transferase family 17 protein</fullName>
    </submittedName>
</protein>
<evidence type="ECO:0000313" key="3">
    <source>
        <dbReference type="Proteomes" id="UP001055439"/>
    </source>
</evidence>